<evidence type="ECO:0000313" key="2">
    <source>
        <dbReference type="Proteomes" id="UP001356428"/>
    </source>
</evidence>
<reference evidence="1 2" key="1">
    <citation type="submission" date="2022-10" db="EMBL/GenBank/DDBJ databases">
        <title>The complete genomes of actinobacterial strains from the NBC collection.</title>
        <authorList>
            <person name="Joergensen T.S."/>
            <person name="Alvarez Arevalo M."/>
            <person name="Sterndorff E.B."/>
            <person name="Faurdal D."/>
            <person name="Vuksanovic O."/>
            <person name="Mourched A.-S."/>
            <person name="Charusanti P."/>
            <person name="Shaw S."/>
            <person name="Blin K."/>
            <person name="Weber T."/>
        </authorList>
    </citation>
    <scope>NUCLEOTIDE SEQUENCE [LARGE SCALE GENOMIC DNA]</scope>
    <source>
        <strain evidence="1 2">NBC 01792</strain>
    </source>
</reference>
<dbReference type="EMBL" id="CP109083">
    <property type="protein sequence ID" value="WSB06534.1"/>
    <property type="molecule type" value="Genomic_DNA"/>
</dbReference>
<dbReference type="Proteomes" id="UP001356428">
    <property type="component" value="Chromosome"/>
</dbReference>
<dbReference type="Pfam" id="PF14435">
    <property type="entry name" value="SUKH-4"/>
    <property type="match status" value="1"/>
</dbReference>
<gene>
    <name evidence="1" type="ORF">OG849_04435</name>
</gene>
<proteinExistence type="predicted"/>
<dbReference type="InterPro" id="IPR025851">
    <property type="entry name" value="SUKH-4"/>
</dbReference>
<evidence type="ECO:0000313" key="1">
    <source>
        <dbReference type="EMBL" id="WSB06534.1"/>
    </source>
</evidence>
<organism evidence="1 2">
    <name type="scientific">Streptomyces cyaneofuscatus</name>
    <dbReference type="NCBI Taxonomy" id="66883"/>
    <lineage>
        <taxon>Bacteria</taxon>
        <taxon>Bacillati</taxon>
        <taxon>Actinomycetota</taxon>
        <taxon>Actinomycetes</taxon>
        <taxon>Kitasatosporales</taxon>
        <taxon>Streptomycetaceae</taxon>
        <taxon>Streptomyces</taxon>
    </lineage>
</organism>
<accession>A0ABZ1EQY9</accession>
<protein>
    <submittedName>
        <fullName evidence="1">SUKH-4 family immunity protein</fullName>
    </submittedName>
</protein>
<dbReference type="RefSeq" id="WP_326706859.1">
    <property type="nucleotide sequence ID" value="NZ_CP109083.1"/>
</dbReference>
<name>A0ABZ1EQY9_9ACTN</name>
<sequence>MTDRITAHFGADGLRRFHEIIRLFGLQGIVLFPREAQQEPDGLSRSMRILHEVGLPHDDLFLSRMDVKNPGQDSVYLGDFLVSTGRACPAEAQKWLVLGYFNDSVLALDPDSQHVYAFPEGTSRHLLIHRDVESLVHSLCVLQTYHVERDSADDEEALARQAYAEIEHFDSTPFQDPVSEWNIIFEEIFEGSW</sequence>
<keyword evidence="2" id="KW-1185">Reference proteome</keyword>